<dbReference type="AlphaFoldDB" id="I1SNT7"/>
<reference evidence="12" key="1">
    <citation type="journal article" date="2011" name="J Anim Vet Adv">
        <title>The Association of ANKRD2 with Loin Depth and Muscle Firmness in Pigs.</title>
        <authorList>
            <person name="Sun L."/>
            <person name="Dong X."/>
            <person name="Fan B."/>
            <person name="Liu B."/>
        </authorList>
    </citation>
    <scope>NUCLEOTIDE SEQUENCE</scope>
</reference>
<evidence type="ECO:0000256" key="6">
    <source>
        <dbReference type="ARBA" id="ARBA00058456"/>
    </source>
</evidence>
<comment type="subcellular location">
    <subcellularLocation>
        <location evidence="1">Nucleus</location>
    </subcellularLocation>
</comment>
<dbReference type="EMBL" id="HQ403605">
    <property type="protein sequence ID" value="ADU25257.1"/>
    <property type="molecule type" value="mRNA"/>
</dbReference>
<evidence type="ECO:0000256" key="5">
    <source>
        <dbReference type="ARBA" id="ARBA00023242"/>
    </source>
</evidence>
<keyword evidence="5" id="KW-0539">Nucleus</keyword>
<dbReference type="FunFam" id="1.25.10.10:FF:001136">
    <property type="entry name" value="Beta-catenin-like protein 1"/>
    <property type="match status" value="2"/>
</dbReference>
<dbReference type="OrthoDB" id="1898821at2759"/>
<dbReference type="GO" id="GO:0005634">
    <property type="term" value="C:nucleus"/>
    <property type="evidence" value="ECO:0007669"/>
    <property type="project" value="UniProtKB-SubCell"/>
</dbReference>
<dbReference type="Gene3D" id="1.25.10.10">
    <property type="entry name" value="Leucine-rich Repeat Variant"/>
    <property type="match status" value="1"/>
</dbReference>
<evidence type="ECO:0000256" key="3">
    <source>
        <dbReference type="ARBA" id="ARBA00022737"/>
    </source>
</evidence>
<protein>
    <recommendedName>
        <fullName evidence="8">Beta-catenin-like protein 1</fullName>
    </recommendedName>
    <alternativeName>
        <fullName evidence="9">Nuclear-associated protein</fullName>
    </alternativeName>
</protein>
<evidence type="ECO:0000313" key="12">
    <source>
        <dbReference type="EMBL" id="ADU25257.1"/>
    </source>
</evidence>
<dbReference type="InterPro" id="IPR013180">
    <property type="entry name" value="CTNNBL1_N"/>
</dbReference>
<proteinExistence type="evidence at transcript level"/>
<dbReference type="InterPro" id="IPR011989">
    <property type="entry name" value="ARM-like"/>
</dbReference>
<dbReference type="RefSeq" id="NP_001302689.1">
    <property type="nucleotide sequence ID" value="NM_001315760.1"/>
</dbReference>
<keyword evidence="4" id="KW-0175">Coiled coil</keyword>
<evidence type="ECO:0000256" key="7">
    <source>
        <dbReference type="ARBA" id="ARBA00061776"/>
    </source>
</evidence>
<name>I1SNT7_PIG</name>
<dbReference type="GO" id="GO:0010467">
    <property type="term" value="P:gene expression"/>
    <property type="evidence" value="ECO:0007669"/>
    <property type="project" value="UniProtKB-ARBA"/>
</dbReference>
<dbReference type="Pfam" id="PF08216">
    <property type="entry name" value="CTNNBL"/>
    <property type="match status" value="1"/>
</dbReference>
<dbReference type="PANTHER" id="PTHR14978">
    <property type="entry name" value="BETA-CATENIN-LIKE PROTEIN 1 NUCLEAR ASSOCIATED PROTEIN"/>
    <property type="match status" value="1"/>
</dbReference>
<comment type="subunit">
    <text evidence="7">Component of the PRP19-CDC5L splicing complex composed of a core complex comprising a homotetramer of PRPF19, CDC5L, PLRG1 and BCAS2, and at least three less stably associated proteins CTNNBL1, CWC15 and HSPA8. Interacts directly with CWC15 and CDC5L in the complex. Interacts with AICDA; the interaction is important for the antibody diversification activity of AICDA. Interacts with PRPF31 (via its NLS). Interacts (via its N-terminal NLS) with KPNA1 and KPNA2.</text>
</comment>
<evidence type="ECO:0000256" key="10">
    <source>
        <dbReference type="SAM" id="MobiDB-lite"/>
    </source>
</evidence>
<dbReference type="SUPFAM" id="SSF48371">
    <property type="entry name" value="ARM repeat"/>
    <property type="match status" value="1"/>
</dbReference>
<evidence type="ECO:0000259" key="11">
    <source>
        <dbReference type="SMART" id="SM01156"/>
    </source>
</evidence>
<dbReference type="PANTHER" id="PTHR14978:SF0">
    <property type="entry name" value="BETA-CATENIN-LIKE PROTEIN 1"/>
    <property type="match status" value="1"/>
</dbReference>
<gene>
    <name evidence="12" type="primary">CTNNBL1</name>
</gene>
<dbReference type="InterPro" id="IPR039678">
    <property type="entry name" value="CTNNBL1"/>
</dbReference>
<dbReference type="SMART" id="SM01156">
    <property type="entry name" value="DUF1716"/>
    <property type="match status" value="1"/>
</dbReference>
<sequence length="545" mass="63092">MDVGELLSYQPNRGTKRPRDDEEEELKMRRRQAGPRERGRYREEELTVVEEVDDDKKRLLQIIDRDGEEEEEEEEPLDESSVKKMILTFEKRSYKNQELRIKFPDNPEKFMESELDLNDIIQEMHVVATMPDLYHLLVELNAVQSLLGLLGHDNTDVSIAVVDLLQELTDIDTLHESEEGAEVLIDALVDGQVVALLVQNLERLDESVKEEADGVHNTLAIVENMAEFRPEMCTEAAQQGLLQWLLKRLKAKMPFDANKLYCSEVLAILLQDNDENRELLGELDGIDVLLQQLSVFKRHNPSTAEEQEMMENLFDSLCSCLMLSSNRERFLKGEGLQLMNLMLREKKISRSSALKVLDHAMIGPEGTDNCHKFVDILGLRTIFPLFMKSPRKIKKVGTTEKEHENDSEKVDRLMELHFKYLDAMQVADKKNWRGKTPFMPTCSLLVDMVRRGEIIDNDIEDEFYLRRLDAGLFVLQHICYIMAEICNANVPQIRQRVHQILNMRGSSIKIVRHIIKEYAENIGDGRSPEFRENEQKRILGLLENF</sequence>
<keyword evidence="2" id="KW-0597">Phosphoprotein</keyword>
<keyword evidence="3" id="KW-0677">Repeat</keyword>
<evidence type="ECO:0000256" key="1">
    <source>
        <dbReference type="ARBA" id="ARBA00004123"/>
    </source>
</evidence>
<feature type="domain" description="Beta-catenin-like protein 1 N-terminal" evidence="11">
    <location>
        <begin position="52"/>
        <end position="162"/>
    </location>
</feature>
<evidence type="ECO:0000256" key="2">
    <source>
        <dbReference type="ARBA" id="ARBA00022553"/>
    </source>
</evidence>
<dbReference type="GeneID" id="106506677"/>
<evidence type="ECO:0000256" key="8">
    <source>
        <dbReference type="ARBA" id="ARBA00070106"/>
    </source>
</evidence>
<organism evidence="12">
    <name type="scientific">Sus scrofa</name>
    <name type="common">Pig</name>
    <dbReference type="NCBI Taxonomy" id="9823"/>
    <lineage>
        <taxon>Eukaryota</taxon>
        <taxon>Metazoa</taxon>
        <taxon>Chordata</taxon>
        <taxon>Craniata</taxon>
        <taxon>Vertebrata</taxon>
        <taxon>Euteleostomi</taxon>
        <taxon>Mammalia</taxon>
        <taxon>Eutheria</taxon>
        <taxon>Laurasiatheria</taxon>
        <taxon>Artiodactyla</taxon>
        <taxon>Suina</taxon>
        <taxon>Suidae</taxon>
        <taxon>Sus</taxon>
    </lineage>
</organism>
<evidence type="ECO:0000256" key="9">
    <source>
        <dbReference type="ARBA" id="ARBA00083862"/>
    </source>
</evidence>
<dbReference type="CTD" id="56259"/>
<accession>I1SNT7</accession>
<comment type="function">
    <text evidence="6">Component of the PRP19-CDC5L complex that forms an integral part of the spliceosome and is required for activating pre-mRNA splicing. Participates in AID/AICDA-mediated somatic hypermutation (SHM) and class-switch recombination (CSR), 2 processes resulting in the production of high-affinity, mutated isotype-switched antibodies.</text>
</comment>
<dbReference type="KEGG" id="ssc:106506677"/>
<evidence type="ECO:0000256" key="4">
    <source>
        <dbReference type="ARBA" id="ARBA00023054"/>
    </source>
</evidence>
<feature type="region of interest" description="Disordered" evidence="10">
    <location>
        <begin position="1"/>
        <end position="42"/>
    </location>
</feature>
<dbReference type="InterPro" id="IPR016024">
    <property type="entry name" value="ARM-type_fold"/>
</dbReference>